<feature type="domain" description="SpaA-like prealbumin fold" evidence="6">
    <location>
        <begin position="938"/>
        <end position="1024"/>
    </location>
</feature>
<dbReference type="Proteomes" id="UP000490821">
    <property type="component" value="Unassembled WGS sequence"/>
</dbReference>
<dbReference type="InterPro" id="IPR003343">
    <property type="entry name" value="Big_2"/>
</dbReference>
<organism evidence="7 8">
    <name type="scientific">Thomasclavelia cocleata</name>
    <dbReference type="NCBI Taxonomy" id="69824"/>
    <lineage>
        <taxon>Bacteria</taxon>
        <taxon>Bacillati</taxon>
        <taxon>Bacillota</taxon>
        <taxon>Erysipelotrichia</taxon>
        <taxon>Erysipelotrichales</taxon>
        <taxon>Coprobacillaceae</taxon>
        <taxon>Thomasclavelia</taxon>
    </lineage>
</organism>
<dbReference type="SUPFAM" id="SSF49478">
    <property type="entry name" value="Cna protein B-type domain"/>
    <property type="match status" value="2"/>
</dbReference>
<comment type="similarity">
    <text evidence="1">Belongs to the serine-aspartate repeat-containing protein (SDr) family.</text>
</comment>
<evidence type="ECO:0000313" key="8">
    <source>
        <dbReference type="Proteomes" id="UP000490821"/>
    </source>
</evidence>
<name>A0A829ZG51_9FIRM</name>
<keyword evidence="2" id="KW-0964">Secreted</keyword>
<evidence type="ECO:0000259" key="6">
    <source>
        <dbReference type="Pfam" id="PF17802"/>
    </source>
</evidence>
<evidence type="ECO:0000313" key="7">
    <source>
        <dbReference type="EMBL" id="GFI41904.1"/>
    </source>
</evidence>
<feature type="domain" description="BIG2" evidence="5">
    <location>
        <begin position="32"/>
        <end position="105"/>
    </location>
</feature>
<dbReference type="PANTHER" id="PTHR36108">
    <property type="entry name" value="COLOSSIN-B-RELATED"/>
    <property type="match status" value="1"/>
</dbReference>
<dbReference type="PANTHER" id="PTHR36108:SF13">
    <property type="entry name" value="COLOSSIN-B-RELATED"/>
    <property type="match status" value="1"/>
</dbReference>
<evidence type="ECO:0000259" key="5">
    <source>
        <dbReference type="Pfam" id="PF02368"/>
    </source>
</evidence>
<dbReference type="AlphaFoldDB" id="A0A829ZG51"/>
<accession>A0A829ZG51</accession>
<dbReference type="EMBL" id="BLMI01000238">
    <property type="protein sequence ID" value="GFI41904.1"/>
    <property type="molecule type" value="Genomic_DNA"/>
</dbReference>
<dbReference type="Gene3D" id="2.60.40.10">
    <property type="entry name" value="Immunoglobulins"/>
    <property type="match status" value="5"/>
</dbReference>
<comment type="caution">
    <text evidence="7">The sequence shown here is derived from an EMBL/GenBank/DDBJ whole genome shotgun (WGS) entry which is preliminary data.</text>
</comment>
<evidence type="ECO:0000256" key="1">
    <source>
        <dbReference type="ARBA" id="ARBA00007257"/>
    </source>
</evidence>
<feature type="domain" description="SpaA-like prealbumin fold" evidence="6">
    <location>
        <begin position="594"/>
        <end position="661"/>
    </location>
</feature>
<dbReference type="RefSeq" id="WP_172473083.1">
    <property type="nucleotide sequence ID" value="NZ_BLMI01000238.1"/>
</dbReference>
<feature type="domain" description="SpaA-like prealbumin fold" evidence="6">
    <location>
        <begin position="833"/>
        <end position="921"/>
    </location>
</feature>
<feature type="signal peptide" evidence="4">
    <location>
        <begin position="1"/>
        <end position="27"/>
    </location>
</feature>
<dbReference type="Gene3D" id="2.60.40.1080">
    <property type="match status" value="1"/>
</dbReference>
<feature type="chain" id="PRO_5032598882" description="LPXTG-motif cell wall anchor domain-containing protein" evidence="4">
    <location>
        <begin position="28"/>
        <end position="1210"/>
    </location>
</feature>
<evidence type="ECO:0000256" key="3">
    <source>
        <dbReference type="ARBA" id="ARBA00022729"/>
    </source>
</evidence>
<feature type="domain" description="SpaA-like prealbumin fold" evidence="6">
    <location>
        <begin position="1054"/>
        <end position="1127"/>
    </location>
</feature>
<dbReference type="InterPro" id="IPR013783">
    <property type="entry name" value="Ig-like_fold"/>
</dbReference>
<keyword evidence="3 4" id="KW-0732">Signal</keyword>
<gene>
    <name evidence="7" type="ORF">IMSAGC017_01950</name>
</gene>
<evidence type="ECO:0000256" key="4">
    <source>
        <dbReference type="SAM" id="SignalP"/>
    </source>
</evidence>
<evidence type="ECO:0008006" key="9">
    <source>
        <dbReference type="Google" id="ProtNLM"/>
    </source>
</evidence>
<protein>
    <recommendedName>
        <fullName evidence="9">LPXTG-motif cell wall anchor domain-containing protein</fullName>
    </recommendedName>
</protein>
<reference evidence="7 8" key="1">
    <citation type="journal article" date="2020" name="Microbiome">
        <title>Single-cell genomics of uncultured bacteria reveals dietary fiber responders in the mouse gut microbiota.</title>
        <authorList>
            <person name="Chijiiwa R."/>
            <person name="Hosokawa M."/>
            <person name="Kogawa M."/>
            <person name="Nishikawa Y."/>
            <person name="Ide K."/>
            <person name="Sakanashi C."/>
            <person name="Takahashi K."/>
            <person name="Takeyama H."/>
        </authorList>
    </citation>
    <scope>NUCLEOTIDE SEQUENCE [LARGE SCALE GENOMIC DNA]</scope>
    <source>
        <strain evidence="7">IMSAGC_017</strain>
    </source>
</reference>
<proteinExistence type="inferred from homology"/>
<dbReference type="InterPro" id="IPR041033">
    <property type="entry name" value="SpaA_PFL_dom_1"/>
</dbReference>
<sequence>MKKISSFLLSVLVLFGIVANDMSFVSAMNTEKVTLTSEKEEIEINEKINLKAYADLLGTAEITDYKWTSNNEEIAIVSGEMNSAVVEAKAVGKAKITVTVNYKNKVSAEENVNSSSAEIEINVIEKKPQDIVTAKKESEAETAEDNLDPVTAEYIKKNLDTKYTLSNMMRLDQVLVVKNTLVEAGGIAENETIDSFFLREDTGDLFITTIPATVALYNLDENSDYYVGLGNTMLNDSTAEVKDQIFAINNNNAEVVNDRCHYDAKTGLVYVSKDLFGNIAGNVQVQFLQAVSQSTAKLSSKVNYTTTDSETVKEGNRNVDSFNFETNVKTEKDLDKTELTVSVNGLPTSNYDYDSDSGVITIPQSSTAVQSVNVDVDEKSAIAKLADKFLSITNVDAFSMSEMGCAGTVDVPDGINTGWSGQVPLYKAYASAWKNATLPVYGLTTGESDLMNTIYYGGQLDYNKLYYQNTAMCLGVWIQGGVDTTTGISHPSFWNWTAENVTGAIQLDAWLRLQCTHLSNPDTGKGVEWKDELINVRVLDKTSDEIVVGFLTKRVNSQSGAGIAKFKIKPKKGNLNITKVNGNPELTAGNDCYSLAGAEYQLRDGNGNAVATLTTDANGNASVTGINAGTYTLVETKASPGFELNKEHTSVTINAGHTITLNGVGCLVEQPVNDPLAIQITKADMDSGESSPQGNASLEGAEFTVKYYNALYDKVSDLPEKAARTWVLATQKDSRGGYRAMLTEKYKVSGDDFYVDTDGTVVLPLGTITIQETKAPDGYLLEGATLIDKDGNISNVENGVFISKITQNGNIASLVAGNFPVVRDEVKKHRVEVEKLSEDKHGVTAPLNNAVFTIKLKSEVEEKGWDDATVFDEITTANVDGKDGYAVTKELPYGRYILRETGTPHGYVKADDIEFTIDKDISETSKIQHITVTNKENHIRLYKYDVDTDAPLRNTEYLIYNVTKDAEVGRYQTNENGIIDLYKLDNNCVYYVQEVNAPNGYQINDTKFYFDIDINGFVKVSDKNSDDNKDMFTITDKGDMTISLSNKLKWFKLNVVKKNDADKLLAGAEFTLYKNADCTDEEVMNGITDDNGNLLFEKVEVGTYWIKETKAPAGYRKLLDPIKVEFKCIDGKHVFVVNDVVINDSNSDENYSLALENDWYVGNMTVINERGAKLPATGSKGTILLVGAGTVLCLVGLNQKRKNNKDKGEE</sequence>
<dbReference type="Pfam" id="PF02368">
    <property type="entry name" value="Big_2"/>
    <property type="match status" value="1"/>
</dbReference>
<evidence type="ECO:0000256" key="2">
    <source>
        <dbReference type="ARBA" id="ARBA00022525"/>
    </source>
</evidence>
<dbReference type="Pfam" id="PF17802">
    <property type="entry name" value="SpaA"/>
    <property type="match status" value="4"/>
</dbReference>
<dbReference type="InterPro" id="IPR008964">
    <property type="entry name" value="Invasin/intimin_cell_adhesion"/>
</dbReference>
<dbReference type="SUPFAM" id="SSF49373">
    <property type="entry name" value="Invasin/intimin cell-adhesion fragments"/>
    <property type="match status" value="1"/>
</dbReference>